<evidence type="ECO:0000313" key="1">
    <source>
        <dbReference type="EMBL" id="KAG2649759.1"/>
    </source>
</evidence>
<evidence type="ECO:0000313" key="2">
    <source>
        <dbReference type="Proteomes" id="UP000823388"/>
    </source>
</evidence>
<name>A0A8T0X2K3_PANVG</name>
<dbReference type="Proteomes" id="UP000823388">
    <property type="component" value="Chromosome 1N"/>
</dbReference>
<protein>
    <submittedName>
        <fullName evidence="1">Uncharacterized protein</fullName>
    </submittedName>
</protein>
<sequence length="51" mass="5798">MLTESPNVTTAPINFQQLSNEDNDSNIIGSRYIRRCILSTQTPQARWICSI</sequence>
<dbReference type="EMBL" id="CM029038">
    <property type="protein sequence ID" value="KAG2649759.1"/>
    <property type="molecule type" value="Genomic_DNA"/>
</dbReference>
<accession>A0A8T0X2K3</accession>
<comment type="caution">
    <text evidence="1">The sequence shown here is derived from an EMBL/GenBank/DDBJ whole genome shotgun (WGS) entry which is preliminary data.</text>
</comment>
<gene>
    <name evidence="1" type="ORF">PVAP13_1NG130419</name>
</gene>
<keyword evidence="2" id="KW-1185">Reference proteome</keyword>
<proteinExistence type="predicted"/>
<organism evidence="1 2">
    <name type="scientific">Panicum virgatum</name>
    <name type="common">Blackwell switchgrass</name>
    <dbReference type="NCBI Taxonomy" id="38727"/>
    <lineage>
        <taxon>Eukaryota</taxon>
        <taxon>Viridiplantae</taxon>
        <taxon>Streptophyta</taxon>
        <taxon>Embryophyta</taxon>
        <taxon>Tracheophyta</taxon>
        <taxon>Spermatophyta</taxon>
        <taxon>Magnoliopsida</taxon>
        <taxon>Liliopsida</taxon>
        <taxon>Poales</taxon>
        <taxon>Poaceae</taxon>
        <taxon>PACMAD clade</taxon>
        <taxon>Panicoideae</taxon>
        <taxon>Panicodae</taxon>
        <taxon>Paniceae</taxon>
        <taxon>Panicinae</taxon>
        <taxon>Panicum</taxon>
        <taxon>Panicum sect. Hiantes</taxon>
    </lineage>
</organism>
<dbReference type="AlphaFoldDB" id="A0A8T0X2K3"/>
<reference evidence="1" key="1">
    <citation type="submission" date="2020-05" db="EMBL/GenBank/DDBJ databases">
        <title>WGS assembly of Panicum virgatum.</title>
        <authorList>
            <person name="Lovell J.T."/>
            <person name="Jenkins J."/>
            <person name="Shu S."/>
            <person name="Juenger T.E."/>
            <person name="Schmutz J."/>
        </authorList>
    </citation>
    <scope>NUCLEOTIDE SEQUENCE</scope>
    <source>
        <strain evidence="1">AP13</strain>
    </source>
</reference>